<evidence type="ECO:0000256" key="4">
    <source>
        <dbReference type="SAM" id="MobiDB-lite"/>
    </source>
</evidence>
<feature type="region of interest" description="Disordered" evidence="4">
    <location>
        <begin position="93"/>
        <end position="136"/>
    </location>
</feature>
<dbReference type="InterPro" id="IPR036770">
    <property type="entry name" value="Ankyrin_rpt-contain_sf"/>
</dbReference>
<dbReference type="PROSITE" id="PS50088">
    <property type="entry name" value="ANK_REPEAT"/>
    <property type="match status" value="1"/>
</dbReference>
<dbReference type="InterPro" id="IPR050889">
    <property type="entry name" value="Dendritic_Spine_Reg/Scaffold"/>
</dbReference>
<evidence type="ECO:0000256" key="3">
    <source>
        <dbReference type="PROSITE-ProRule" id="PRU00023"/>
    </source>
</evidence>
<evidence type="ECO:0000313" key="6">
    <source>
        <dbReference type="Proteomes" id="UP000246991"/>
    </source>
</evidence>
<comment type="caution">
    <text evidence="5">The sequence shown here is derived from an EMBL/GenBank/DDBJ whole genome shotgun (WGS) entry which is preliminary data.</text>
</comment>
<dbReference type="OrthoDB" id="341259at2759"/>
<dbReference type="SMART" id="SM00248">
    <property type="entry name" value="ANK"/>
    <property type="match status" value="2"/>
</dbReference>
<sequence length="160" mass="17810">YGRTPLSWAARRGHEEVVKILLERRDVDAATQDNDGQTPLSWALCEGHDGVARVLVGHSNSVLKSQRFLDLNHAEISGSSLNRQVLEWVKVNPVGEESGDQPGFPSSDANERARVFHSKDSAPSSGNGDFSSTKPVRFSQLPPLWFLKPWYRKNKDSQIS</sequence>
<dbReference type="Proteomes" id="UP000246991">
    <property type="component" value="Unassembled WGS sequence"/>
</dbReference>
<feature type="compositionally biased region" description="Basic and acidic residues" evidence="4">
    <location>
        <begin position="109"/>
        <end position="120"/>
    </location>
</feature>
<evidence type="ECO:0000256" key="2">
    <source>
        <dbReference type="ARBA" id="ARBA00023043"/>
    </source>
</evidence>
<dbReference type="PANTHER" id="PTHR24166">
    <property type="entry name" value="ROLLING PEBBLES, ISOFORM B"/>
    <property type="match status" value="1"/>
</dbReference>
<proteinExistence type="predicted"/>
<evidence type="ECO:0000313" key="5">
    <source>
        <dbReference type="EMBL" id="PWW74907.1"/>
    </source>
</evidence>
<accession>A0A317SMS3</accession>
<dbReference type="STRING" id="42249.A0A317SMS3"/>
<keyword evidence="2 3" id="KW-0040">ANK repeat</keyword>
<reference evidence="5 6" key="1">
    <citation type="submission" date="2018-03" db="EMBL/GenBank/DDBJ databases">
        <title>Genomes of Pezizomycetes fungi and the evolution of truffles.</title>
        <authorList>
            <person name="Murat C."/>
            <person name="Payen T."/>
            <person name="Noel B."/>
            <person name="Kuo A."/>
            <person name="Martin F.M."/>
        </authorList>
    </citation>
    <scope>NUCLEOTIDE SEQUENCE [LARGE SCALE GENOMIC DNA]</scope>
    <source>
        <strain evidence="5">091103-1</strain>
    </source>
</reference>
<feature type="non-terminal residue" evidence="5">
    <location>
        <position position="1"/>
    </location>
</feature>
<gene>
    <name evidence="5" type="ORF">C7212DRAFT_203642</name>
</gene>
<feature type="repeat" description="ANK" evidence="3">
    <location>
        <begin position="1"/>
        <end position="24"/>
    </location>
</feature>
<dbReference type="EMBL" id="PYWC01000055">
    <property type="protein sequence ID" value="PWW74907.1"/>
    <property type="molecule type" value="Genomic_DNA"/>
</dbReference>
<dbReference type="Gene3D" id="1.25.40.20">
    <property type="entry name" value="Ankyrin repeat-containing domain"/>
    <property type="match status" value="1"/>
</dbReference>
<keyword evidence="6" id="KW-1185">Reference proteome</keyword>
<evidence type="ECO:0000256" key="1">
    <source>
        <dbReference type="ARBA" id="ARBA00022737"/>
    </source>
</evidence>
<dbReference type="Pfam" id="PF12796">
    <property type="entry name" value="Ank_2"/>
    <property type="match status" value="1"/>
</dbReference>
<dbReference type="AlphaFoldDB" id="A0A317SMS3"/>
<dbReference type="InterPro" id="IPR002110">
    <property type="entry name" value="Ankyrin_rpt"/>
</dbReference>
<dbReference type="PROSITE" id="PS50297">
    <property type="entry name" value="ANK_REP_REGION"/>
    <property type="match status" value="1"/>
</dbReference>
<organism evidence="5 6">
    <name type="scientific">Tuber magnatum</name>
    <name type="common">white Piedmont truffle</name>
    <dbReference type="NCBI Taxonomy" id="42249"/>
    <lineage>
        <taxon>Eukaryota</taxon>
        <taxon>Fungi</taxon>
        <taxon>Dikarya</taxon>
        <taxon>Ascomycota</taxon>
        <taxon>Pezizomycotina</taxon>
        <taxon>Pezizomycetes</taxon>
        <taxon>Pezizales</taxon>
        <taxon>Tuberaceae</taxon>
        <taxon>Tuber</taxon>
    </lineage>
</organism>
<dbReference type="PANTHER" id="PTHR24166:SF48">
    <property type="entry name" value="PROTEIN VAPYRIN"/>
    <property type="match status" value="1"/>
</dbReference>
<feature type="compositionally biased region" description="Polar residues" evidence="4">
    <location>
        <begin position="121"/>
        <end position="134"/>
    </location>
</feature>
<dbReference type="SUPFAM" id="SSF48403">
    <property type="entry name" value="Ankyrin repeat"/>
    <property type="match status" value="1"/>
</dbReference>
<keyword evidence="1" id="KW-0677">Repeat</keyword>
<name>A0A317SMS3_9PEZI</name>
<protein>
    <submittedName>
        <fullName evidence="5">Uncharacterized protein</fullName>
    </submittedName>
</protein>